<keyword evidence="1" id="KW-0812">Transmembrane</keyword>
<evidence type="ECO:0000256" key="1">
    <source>
        <dbReference type="SAM" id="Phobius"/>
    </source>
</evidence>
<sequence length="48" mass="5646">MEKINHALPFTFSPLPPFTIHIPFLQHQLFFCYISLLIKNDQSDYHAA</sequence>
<reference evidence="2" key="1">
    <citation type="journal article" date="2015" name="Proc. Natl. Acad. Sci. U.S.A.">
        <title>Networks of energetic and metabolic interactions define dynamics in microbial communities.</title>
        <authorList>
            <person name="Embree M."/>
            <person name="Liu J.K."/>
            <person name="Al-Bassam M.M."/>
            <person name="Zengler K."/>
        </authorList>
    </citation>
    <scope>NUCLEOTIDE SEQUENCE</scope>
</reference>
<name>A0A0W8FZY9_9ZZZZ</name>
<evidence type="ECO:0000313" key="2">
    <source>
        <dbReference type="EMBL" id="KUG26385.1"/>
    </source>
</evidence>
<dbReference type="AlphaFoldDB" id="A0A0W8FZY9"/>
<protein>
    <submittedName>
        <fullName evidence="2">Uncharacterized protein</fullName>
    </submittedName>
</protein>
<feature type="transmembrane region" description="Helical" evidence="1">
    <location>
        <begin position="20"/>
        <end position="38"/>
    </location>
</feature>
<comment type="caution">
    <text evidence="2">The sequence shown here is derived from an EMBL/GenBank/DDBJ whole genome shotgun (WGS) entry which is preliminary data.</text>
</comment>
<keyword evidence="1" id="KW-0472">Membrane</keyword>
<gene>
    <name evidence="2" type="ORF">ASZ90_003788</name>
</gene>
<dbReference type="EMBL" id="LNQE01000474">
    <property type="protein sequence ID" value="KUG26385.1"/>
    <property type="molecule type" value="Genomic_DNA"/>
</dbReference>
<keyword evidence="1" id="KW-1133">Transmembrane helix</keyword>
<proteinExistence type="predicted"/>
<organism evidence="2">
    <name type="scientific">hydrocarbon metagenome</name>
    <dbReference type="NCBI Taxonomy" id="938273"/>
    <lineage>
        <taxon>unclassified sequences</taxon>
        <taxon>metagenomes</taxon>
        <taxon>ecological metagenomes</taxon>
    </lineage>
</organism>
<accession>A0A0W8FZY9</accession>